<dbReference type="EMBL" id="VLLN01000010">
    <property type="protein sequence ID" value="TWJ19193.1"/>
    <property type="molecule type" value="Genomic_DNA"/>
</dbReference>
<feature type="domain" description="ABC1 atypical kinase-like" evidence="3">
    <location>
        <begin position="83"/>
        <end position="324"/>
    </location>
</feature>
<dbReference type="InterPro" id="IPR050154">
    <property type="entry name" value="UbiB_kinase"/>
</dbReference>
<evidence type="ECO:0000256" key="2">
    <source>
        <dbReference type="SAM" id="Phobius"/>
    </source>
</evidence>
<keyword evidence="2" id="KW-0472">Membrane</keyword>
<evidence type="ECO:0000313" key="5">
    <source>
        <dbReference type="Proteomes" id="UP000319449"/>
    </source>
</evidence>
<feature type="transmembrane region" description="Helical" evidence="2">
    <location>
        <begin position="509"/>
        <end position="533"/>
    </location>
</feature>
<accession>A0A562VMI3</accession>
<evidence type="ECO:0000313" key="4">
    <source>
        <dbReference type="EMBL" id="TWJ19193.1"/>
    </source>
</evidence>
<dbReference type="InterPro" id="IPR004147">
    <property type="entry name" value="ABC1_dom"/>
</dbReference>
<dbReference type="SUPFAM" id="SSF56112">
    <property type="entry name" value="Protein kinase-like (PK-like)"/>
    <property type="match status" value="1"/>
</dbReference>
<comment type="caution">
    <text evidence="4">The sequence shown here is derived from an EMBL/GenBank/DDBJ whole genome shotgun (WGS) entry which is preliminary data.</text>
</comment>
<sequence>MAVLIDPEKSSLLQAAPRLMQILRVLARHKFLGALRGKSHWPPPKEVRETFEELGLTFLKFGQVLAMRRDLLPDAYIAELELLQDQLPALGIDAVRATVEAELGVPLTTVFASFNEMPLGAATIAQVHEATLLDGRRVAVKVQRPDLEAMIATDISALTYLVALGERLFPRLLALDLPVLVREFANSLNRETDFSREARSIVLFRTALADVPGLWIPDVVAECSSGNVLTMEFSAGERVDSYAGTHPEAMPQLINTLVRLMLQTIFEEGLFHADPHSGNVLVLPDGRLSLLDFGMTGELDEPMRDSLTLLLEAVVKGDARGATEAYLEMAPGSERVNRAALLLDIKAVLYEIHRSDLAEVSVGDAFDSLLRAGSRHGVHNPGEFFLLTRAFVILESMIRQLDPDHDYLASFREEISRLTAKHFSLERVKEKTGKLARELERLISDAPGDTRRVLRRFAEGNLGRLQAPEVEALGGRVSRNLERLTGAIAAAALVIGGAMLAIAPPQSAWHHLLGEGMVVAGIIGTLLICIGAVRRDRGRR</sequence>
<evidence type="ECO:0000256" key="1">
    <source>
        <dbReference type="ARBA" id="ARBA00009670"/>
    </source>
</evidence>
<feature type="transmembrane region" description="Helical" evidence="2">
    <location>
        <begin position="484"/>
        <end position="503"/>
    </location>
</feature>
<dbReference type="Proteomes" id="UP000319449">
    <property type="component" value="Unassembled WGS sequence"/>
</dbReference>
<dbReference type="OrthoDB" id="9795390at2"/>
<dbReference type="CDD" id="cd05121">
    <property type="entry name" value="ABC1_ADCK3-like"/>
    <property type="match status" value="1"/>
</dbReference>
<dbReference type="RefSeq" id="WP_145021693.1">
    <property type="nucleotide sequence ID" value="NZ_VLLN01000010.1"/>
</dbReference>
<evidence type="ECO:0000259" key="3">
    <source>
        <dbReference type="Pfam" id="PF03109"/>
    </source>
</evidence>
<gene>
    <name evidence="4" type="ORF">JN12_01883</name>
</gene>
<comment type="similarity">
    <text evidence="1">Belongs to the protein kinase superfamily. ADCK protein kinase family.</text>
</comment>
<dbReference type="Pfam" id="PF03109">
    <property type="entry name" value="ABC1"/>
    <property type="match status" value="1"/>
</dbReference>
<dbReference type="InterPro" id="IPR011009">
    <property type="entry name" value="Kinase-like_dom_sf"/>
</dbReference>
<keyword evidence="2" id="KW-0812">Transmembrane</keyword>
<dbReference type="AlphaFoldDB" id="A0A562VMI3"/>
<dbReference type="PANTHER" id="PTHR10566:SF113">
    <property type="entry name" value="PROTEIN ACTIVITY OF BC1 COMPLEX KINASE 7, CHLOROPLASTIC"/>
    <property type="match status" value="1"/>
</dbReference>
<reference evidence="4 5" key="1">
    <citation type="submission" date="2019-07" db="EMBL/GenBank/DDBJ databases">
        <title>Genomic Encyclopedia of Archaeal and Bacterial Type Strains, Phase II (KMG-II): from individual species to whole genera.</title>
        <authorList>
            <person name="Goeker M."/>
        </authorList>
    </citation>
    <scope>NUCLEOTIDE SEQUENCE [LARGE SCALE GENOMIC DNA]</scope>
    <source>
        <strain evidence="4 5">ATCC BAA-1139</strain>
    </source>
</reference>
<dbReference type="PANTHER" id="PTHR10566">
    <property type="entry name" value="CHAPERONE-ACTIVITY OF BC1 COMPLEX CABC1 -RELATED"/>
    <property type="match status" value="1"/>
</dbReference>
<name>A0A562VMI3_9BACT</name>
<keyword evidence="4" id="KW-0830">Ubiquinone</keyword>
<protein>
    <submittedName>
        <fullName evidence="4">Ubiquinone biosynthesis protein</fullName>
    </submittedName>
</protein>
<proteinExistence type="inferred from homology"/>
<organism evidence="4 5">
    <name type="scientific">Geobacter argillaceus</name>
    <dbReference type="NCBI Taxonomy" id="345631"/>
    <lineage>
        <taxon>Bacteria</taxon>
        <taxon>Pseudomonadati</taxon>
        <taxon>Thermodesulfobacteriota</taxon>
        <taxon>Desulfuromonadia</taxon>
        <taxon>Geobacterales</taxon>
        <taxon>Geobacteraceae</taxon>
        <taxon>Geobacter</taxon>
    </lineage>
</organism>
<keyword evidence="5" id="KW-1185">Reference proteome</keyword>
<keyword evidence="2" id="KW-1133">Transmembrane helix</keyword>